<accession>A0A747S9J6</accession>
<organism evidence="1">
    <name type="scientific">Salmonella enterica</name>
    <name type="common">Salmonella choleraesuis</name>
    <dbReference type="NCBI Taxonomy" id="28901"/>
    <lineage>
        <taxon>Bacteria</taxon>
        <taxon>Pseudomonadati</taxon>
        <taxon>Pseudomonadota</taxon>
        <taxon>Gammaproteobacteria</taxon>
        <taxon>Enterobacterales</taxon>
        <taxon>Enterobacteriaceae</taxon>
        <taxon>Salmonella</taxon>
    </lineage>
</organism>
<reference evidence="1" key="1">
    <citation type="journal article" date="2018" name="Genome Biol.">
        <title>SKESA: strategic k-mer extension for scrupulous assemblies.</title>
        <authorList>
            <person name="Souvorov A."/>
            <person name="Agarwala R."/>
            <person name="Lipman D.J."/>
        </authorList>
    </citation>
    <scope>NUCLEOTIDE SEQUENCE</scope>
    <source>
        <strain evidence="1">MA.CIT_D2.17</strain>
    </source>
</reference>
<name>A0A747S9J6_SALER</name>
<protein>
    <submittedName>
        <fullName evidence="1">Uncharacterized protein</fullName>
    </submittedName>
</protein>
<proteinExistence type="predicted"/>
<reference evidence="1" key="2">
    <citation type="submission" date="2020-02" db="EMBL/GenBank/DDBJ databases">
        <authorList>
            <consortium name="NCBI Pathogen Detection Project"/>
        </authorList>
    </citation>
    <scope>NUCLEOTIDE SEQUENCE</scope>
    <source>
        <strain evidence="1">MA.CIT_D2.17</strain>
    </source>
</reference>
<dbReference type="EMBL" id="DAAVGJ010000001">
    <property type="protein sequence ID" value="HAF4682488.1"/>
    <property type="molecule type" value="Genomic_DNA"/>
</dbReference>
<comment type="caution">
    <text evidence="1">The sequence shown here is derived from an EMBL/GenBank/DDBJ whole genome shotgun (WGS) entry which is preliminary data.</text>
</comment>
<dbReference type="AlphaFoldDB" id="A0A747S9J6"/>
<sequence>MTPYAIGKANFAIKWYRYSNTQHPEKKESNREQMENTLTRLALEAASEERDEDFFEISDLLDDLEKGKEPTLFEIGSVT</sequence>
<gene>
    <name evidence="1" type="ORF">G8N23_000025</name>
</gene>
<evidence type="ECO:0000313" key="1">
    <source>
        <dbReference type="EMBL" id="HAF4682488.1"/>
    </source>
</evidence>